<name>A0ABY6BAA7_9GAMM</name>
<dbReference type="RefSeq" id="WP_261693972.1">
    <property type="nucleotide sequence ID" value="NZ_CP104694.1"/>
</dbReference>
<dbReference type="EMBL" id="CP104694">
    <property type="protein sequence ID" value="UXI66996.1"/>
    <property type="molecule type" value="Genomic_DNA"/>
</dbReference>
<evidence type="ECO:0000313" key="1">
    <source>
        <dbReference type="EMBL" id="UXI66996.1"/>
    </source>
</evidence>
<organism evidence="1 2">
    <name type="scientific">Tahibacter amnicola</name>
    <dbReference type="NCBI Taxonomy" id="2976241"/>
    <lineage>
        <taxon>Bacteria</taxon>
        <taxon>Pseudomonadati</taxon>
        <taxon>Pseudomonadota</taxon>
        <taxon>Gammaproteobacteria</taxon>
        <taxon>Lysobacterales</taxon>
        <taxon>Rhodanobacteraceae</taxon>
        <taxon>Tahibacter</taxon>
    </lineage>
</organism>
<evidence type="ECO:0008006" key="3">
    <source>
        <dbReference type="Google" id="ProtNLM"/>
    </source>
</evidence>
<protein>
    <recommendedName>
        <fullName evidence="3">Sel1 repeat-containing protein</fullName>
    </recommendedName>
</protein>
<evidence type="ECO:0000313" key="2">
    <source>
        <dbReference type="Proteomes" id="UP001064632"/>
    </source>
</evidence>
<keyword evidence="2" id="KW-1185">Reference proteome</keyword>
<sequence length="155" mass="17384">MEKVDLFTAGILARENGHFDEALHLFRTGAAEGNTDCMSALALMYDTGCGVIRDVRQSIYWDIMAIRRGSTLSLFNLAVSFRSLGRIRQTRRYFERSLAKGESEAALELAKLYSVSDKESATVARYLKIVLDAPAHTTSQQCREEAERMLRALEA</sequence>
<dbReference type="InterPro" id="IPR011990">
    <property type="entry name" value="TPR-like_helical_dom_sf"/>
</dbReference>
<dbReference type="Proteomes" id="UP001064632">
    <property type="component" value="Chromosome"/>
</dbReference>
<accession>A0ABY6BAA7</accession>
<reference evidence="1" key="1">
    <citation type="submission" date="2022-09" db="EMBL/GenBank/DDBJ databases">
        <title>Tahibacter sp. nov., isolated from a fresh water.</title>
        <authorList>
            <person name="Baek J.H."/>
            <person name="Lee J.K."/>
            <person name="Kim J.M."/>
            <person name="Jeon C.O."/>
        </authorList>
    </citation>
    <scope>NUCLEOTIDE SEQUENCE</scope>
    <source>
        <strain evidence="1">W38</strain>
    </source>
</reference>
<dbReference type="Gene3D" id="1.25.40.10">
    <property type="entry name" value="Tetratricopeptide repeat domain"/>
    <property type="match status" value="1"/>
</dbReference>
<gene>
    <name evidence="1" type="ORF">N4264_19910</name>
</gene>
<dbReference type="SUPFAM" id="SSF81901">
    <property type="entry name" value="HCP-like"/>
    <property type="match status" value="1"/>
</dbReference>
<proteinExistence type="predicted"/>